<dbReference type="PANTHER" id="PTHR42776:SF27">
    <property type="entry name" value="DIPEPTIDYL PEPTIDASE FAMILY MEMBER 6"/>
    <property type="match status" value="1"/>
</dbReference>
<dbReference type="EMBL" id="JAAAPO010000001">
    <property type="protein sequence ID" value="NBC35215.1"/>
    <property type="molecule type" value="Genomic_DNA"/>
</dbReference>
<feature type="chain" id="PRO_5046403106" evidence="2">
    <location>
        <begin position="22"/>
        <end position="679"/>
    </location>
</feature>
<dbReference type="SUPFAM" id="SSF82171">
    <property type="entry name" value="DPP6 N-terminal domain-like"/>
    <property type="match status" value="1"/>
</dbReference>
<dbReference type="Gene3D" id="3.40.50.1820">
    <property type="entry name" value="alpha/beta hydrolase"/>
    <property type="match status" value="1"/>
</dbReference>
<keyword evidence="2" id="KW-0732">Signal</keyword>
<reference evidence="5" key="1">
    <citation type="submission" date="2020-01" db="EMBL/GenBank/DDBJ databases">
        <title>Sphingomonas sp. strain CSW-10.</title>
        <authorList>
            <person name="Chen W.-M."/>
        </authorList>
    </citation>
    <scope>NUCLEOTIDE SEQUENCE [LARGE SCALE GENOMIC DNA]</scope>
    <source>
        <strain evidence="5">FSY-8</strain>
    </source>
</reference>
<dbReference type="Proteomes" id="UP000753724">
    <property type="component" value="Unassembled WGS sequence"/>
</dbReference>
<evidence type="ECO:0000313" key="5">
    <source>
        <dbReference type="Proteomes" id="UP000753724"/>
    </source>
</evidence>
<dbReference type="Pfam" id="PF00326">
    <property type="entry name" value="Peptidase_S9"/>
    <property type="match status" value="1"/>
</dbReference>
<comment type="caution">
    <text evidence="4">The sequence shown here is derived from an EMBL/GenBank/DDBJ whole genome shotgun (WGS) entry which is preliminary data.</text>
</comment>
<feature type="signal peptide" evidence="2">
    <location>
        <begin position="1"/>
        <end position="21"/>
    </location>
</feature>
<evidence type="ECO:0000313" key="4">
    <source>
        <dbReference type="EMBL" id="NBC35215.1"/>
    </source>
</evidence>
<name>A0ABW9X9K4_9SPHN</name>
<protein>
    <submittedName>
        <fullName evidence="4">Prolyl oligopeptidase family serine peptidase</fullName>
    </submittedName>
</protein>
<evidence type="ECO:0000259" key="3">
    <source>
        <dbReference type="Pfam" id="PF00326"/>
    </source>
</evidence>
<gene>
    <name evidence="4" type="ORF">GTZ99_01425</name>
</gene>
<keyword evidence="5" id="KW-1185">Reference proteome</keyword>
<dbReference type="SUPFAM" id="SSF53474">
    <property type="entry name" value="alpha/beta-Hydrolases"/>
    <property type="match status" value="1"/>
</dbReference>
<feature type="domain" description="Peptidase S9 prolyl oligopeptidase catalytic" evidence="3">
    <location>
        <begin position="480"/>
        <end position="672"/>
    </location>
</feature>
<dbReference type="PANTHER" id="PTHR42776">
    <property type="entry name" value="SERINE PEPTIDASE S9 FAMILY MEMBER"/>
    <property type="match status" value="1"/>
</dbReference>
<proteinExistence type="predicted"/>
<dbReference type="InterPro" id="IPR029058">
    <property type="entry name" value="AB_hydrolase_fold"/>
</dbReference>
<dbReference type="InterPro" id="IPR001375">
    <property type="entry name" value="Peptidase_S9_cat"/>
</dbReference>
<evidence type="ECO:0000256" key="1">
    <source>
        <dbReference type="ARBA" id="ARBA00022801"/>
    </source>
</evidence>
<accession>A0ABW9X9K4</accession>
<keyword evidence="1" id="KW-0378">Hydrolase</keyword>
<evidence type="ECO:0000256" key="2">
    <source>
        <dbReference type="SAM" id="SignalP"/>
    </source>
</evidence>
<sequence>MKFLLAGIAAVSLMAGAAAIAKPTPPTIAQLAANPKFSSFDVSPDGKHLVALQAFGDDRHVLVWSTDNLQAKPIEFGATDMRVVGVQFVKNDVLAVSLWQRYDARLGLSVDKLFINKLMFVDLDGRNWRDPIPKARANTDVEARLQALSNPQVLSSLPDDPDHILVMSGPAFEEADIYKVSVHRPFAERVLRTEPETGDYIADRAGNIRIRSRFGEDNGGAYVAMDVRAPNGGAWKEAGRSYVKDRDTFSVLGFADDPNIAIVATNIGQDKIGLYEFDTTTLKLGAPILKHQMFDASNAITYRYGGSQVAAQGEILGVTYEGPNGGDVIWANPTFQALDKQIRAALGITQTPVRFVDTATGKEVTQNYDATKFYRITSYSADLSKIVIRVEGSATPPEYYLLNNGKLSLLAKTAPEIDTAALGETKLVYYKARDGMNIPAFLTTPNVELCGAGPWKAVVHPHGGPWARDEMNYDWSGWVPLMASRCMAVLRPQYRGSDGWGRALWKAGDREWGQKMQDDKDDGAQWMIDQKIAQPGHMAMFGFSYGGYAAMAAAVRPNGLYKCAISGAGVSDIKRIWRKYYDNAFFRDRQMGTVKGLNPVDFADQIKIPIMVYQGDRDDRVPVEQAEWFVDKAKKSGQVVEYHFMPDYAHGPAWTRAIFAQQLTYIDDWFKTGCGGGGL</sequence>
<organism evidence="4 5">
    <name type="scientific">Novosphingobium ovatum</name>
    <dbReference type="NCBI Taxonomy" id="1908523"/>
    <lineage>
        <taxon>Bacteria</taxon>
        <taxon>Pseudomonadati</taxon>
        <taxon>Pseudomonadota</taxon>
        <taxon>Alphaproteobacteria</taxon>
        <taxon>Sphingomonadales</taxon>
        <taxon>Sphingomonadaceae</taxon>
        <taxon>Novosphingobium</taxon>
    </lineage>
</organism>